<feature type="domain" description="Fungal death-pathway protein SesB" evidence="2">
    <location>
        <begin position="352"/>
        <end position="373"/>
    </location>
</feature>
<protein>
    <recommendedName>
        <fullName evidence="2">Fungal death-pathway protein SesB domain-containing protein</fullName>
    </recommendedName>
</protein>
<sequence>MAPRKYVPPESYTIGLLYTKPLEMHAITVMLDEEHESVSLALEDINQYTLGRIGKHNVAVVGPARGAQGKVAIADVVGSIRWTFKNMNSGLLVGIGGGVPHLPKHDVRLGDVVVGAPEVGPAVVQYDLGKELPTGFEVTRTLNKPPSLLLQVVNAVEDQYLRQAEGEESFFSRHLQRFNKYPRLRERYRRPASADRLFQDSYRHEPDTECRTHEQKYEQARTERGSADEIQIHYSTILSGDRVMKSEVTRDKISAQFNDALCFETEAAGLMDTFPCLVIRGICNYSDSHKNKDWQEFAAATAASYARELLLTMAERVVQGLERPAAIQQSEQVSTRSPSSVSRMPSDQCSRVVFSGPYNPGLQPGYNSGTITWSAPNQVGYDKQGISNFTPVSHKA</sequence>
<keyword evidence="4" id="KW-1185">Reference proteome</keyword>
<dbReference type="Proteomes" id="UP000053328">
    <property type="component" value="Unassembled WGS sequence"/>
</dbReference>
<evidence type="ECO:0000313" key="4">
    <source>
        <dbReference type="Proteomes" id="UP000053328"/>
    </source>
</evidence>
<dbReference type="OrthoDB" id="5421817at2759"/>
<dbReference type="VEuPathDB" id="FungiDB:PV08_07112"/>
<dbReference type="InterPro" id="IPR053137">
    <property type="entry name" value="NLR-like"/>
</dbReference>
<evidence type="ECO:0000313" key="3">
    <source>
        <dbReference type="EMBL" id="KIW14330.1"/>
    </source>
</evidence>
<dbReference type="HOGENOM" id="CLU_000288_34_22_1"/>
<dbReference type="Gene3D" id="3.40.50.1580">
    <property type="entry name" value="Nucleoside phosphorylase domain"/>
    <property type="match status" value="1"/>
</dbReference>
<dbReference type="GO" id="GO:0003824">
    <property type="term" value="F:catalytic activity"/>
    <property type="evidence" value="ECO:0007669"/>
    <property type="project" value="InterPro"/>
</dbReference>
<dbReference type="EMBL" id="KN847496">
    <property type="protein sequence ID" value="KIW14330.1"/>
    <property type="molecule type" value="Genomic_DNA"/>
</dbReference>
<dbReference type="STRING" id="91928.A0A0D2B6L9"/>
<dbReference type="GO" id="GO:0009116">
    <property type="term" value="P:nucleoside metabolic process"/>
    <property type="evidence" value="ECO:0007669"/>
    <property type="project" value="InterPro"/>
</dbReference>
<proteinExistence type="predicted"/>
<dbReference type="PANTHER" id="PTHR46082:SF11">
    <property type="entry name" value="AAA+ ATPASE DOMAIN-CONTAINING PROTEIN-RELATED"/>
    <property type="match status" value="1"/>
</dbReference>
<dbReference type="SUPFAM" id="SSF53167">
    <property type="entry name" value="Purine and uridine phosphorylases"/>
    <property type="match status" value="1"/>
</dbReference>
<feature type="region of interest" description="Disordered" evidence="1">
    <location>
        <begin position="327"/>
        <end position="347"/>
    </location>
</feature>
<dbReference type="RefSeq" id="XP_016234546.1">
    <property type="nucleotide sequence ID" value="XM_016381444.1"/>
</dbReference>
<reference evidence="3 4" key="1">
    <citation type="submission" date="2015-01" db="EMBL/GenBank/DDBJ databases">
        <title>The Genome Sequence of Exophiala spinifera CBS89968.</title>
        <authorList>
            <consortium name="The Broad Institute Genomics Platform"/>
            <person name="Cuomo C."/>
            <person name="de Hoog S."/>
            <person name="Gorbushina A."/>
            <person name="Stielow B."/>
            <person name="Teixiera M."/>
            <person name="Abouelleil A."/>
            <person name="Chapman S.B."/>
            <person name="Priest M."/>
            <person name="Young S.K."/>
            <person name="Wortman J."/>
            <person name="Nusbaum C."/>
            <person name="Birren B."/>
        </authorList>
    </citation>
    <scope>NUCLEOTIDE SEQUENCE [LARGE SCALE GENOMIC DNA]</scope>
    <source>
        <strain evidence="3 4">CBS 89968</strain>
    </source>
</reference>
<dbReference type="PANTHER" id="PTHR46082">
    <property type="entry name" value="ATP/GTP-BINDING PROTEIN-RELATED"/>
    <property type="match status" value="1"/>
</dbReference>
<dbReference type="InterPro" id="IPR035994">
    <property type="entry name" value="Nucleoside_phosphorylase_sf"/>
</dbReference>
<dbReference type="AlphaFoldDB" id="A0A0D2B6L9"/>
<name>A0A0D2B6L9_9EURO</name>
<accession>A0A0D2B6L9</accession>
<evidence type="ECO:0000259" key="2">
    <source>
        <dbReference type="Pfam" id="PF17046"/>
    </source>
</evidence>
<dbReference type="Pfam" id="PF17046">
    <property type="entry name" value="Ses_B"/>
    <property type="match status" value="1"/>
</dbReference>
<gene>
    <name evidence="3" type="ORF">PV08_07112</name>
</gene>
<dbReference type="InterPro" id="IPR031469">
    <property type="entry name" value="SesB_dom"/>
</dbReference>
<evidence type="ECO:0000256" key="1">
    <source>
        <dbReference type="SAM" id="MobiDB-lite"/>
    </source>
</evidence>
<organism evidence="3 4">
    <name type="scientific">Exophiala spinifera</name>
    <dbReference type="NCBI Taxonomy" id="91928"/>
    <lineage>
        <taxon>Eukaryota</taxon>
        <taxon>Fungi</taxon>
        <taxon>Dikarya</taxon>
        <taxon>Ascomycota</taxon>
        <taxon>Pezizomycotina</taxon>
        <taxon>Eurotiomycetes</taxon>
        <taxon>Chaetothyriomycetidae</taxon>
        <taxon>Chaetothyriales</taxon>
        <taxon>Herpotrichiellaceae</taxon>
        <taxon>Exophiala</taxon>
    </lineage>
</organism>
<dbReference type="GeneID" id="27334195"/>